<evidence type="ECO:0000256" key="12">
    <source>
        <dbReference type="SAM" id="SignalP"/>
    </source>
</evidence>
<dbReference type="GO" id="GO:0031012">
    <property type="term" value="C:extracellular matrix"/>
    <property type="evidence" value="ECO:0007669"/>
    <property type="project" value="InterPro"/>
</dbReference>
<dbReference type="Pfam" id="PF00045">
    <property type="entry name" value="Hemopexin"/>
    <property type="match status" value="1"/>
</dbReference>
<feature type="binding site" evidence="9">
    <location>
        <position position="169"/>
    </location>
    <ligand>
        <name>Ca(2+)</name>
        <dbReference type="ChEBI" id="CHEBI:29108"/>
        <label>2</label>
    </ligand>
</feature>
<dbReference type="InterPro" id="IPR006026">
    <property type="entry name" value="Peptidase_Metallo"/>
</dbReference>
<feature type="repeat" description="Hemopexin" evidence="11">
    <location>
        <begin position="288"/>
        <end position="332"/>
    </location>
</feature>
<protein>
    <submittedName>
        <fullName evidence="15">ZnMc domain-containing protein</fullName>
    </submittedName>
</protein>
<dbReference type="PROSITE" id="PS51642">
    <property type="entry name" value="HEMOPEXIN_2"/>
    <property type="match status" value="1"/>
</dbReference>
<dbReference type="InterPro" id="IPR002477">
    <property type="entry name" value="Peptidoglycan-bd-like"/>
</dbReference>
<keyword evidence="6" id="KW-0482">Metalloprotease</keyword>
<evidence type="ECO:0000256" key="5">
    <source>
        <dbReference type="ARBA" id="ARBA00022833"/>
    </source>
</evidence>
<comment type="cofactor">
    <cofactor evidence="9">
        <name>Ca(2+)</name>
        <dbReference type="ChEBI" id="CHEBI:29108"/>
    </cofactor>
    <text evidence="9">Can bind about 5 Ca(2+) ions per subunit.</text>
</comment>
<dbReference type="GO" id="GO:0008270">
    <property type="term" value="F:zinc ion binding"/>
    <property type="evidence" value="ECO:0007669"/>
    <property type="project" value="InterPro"/>
</dbReference>
<evidence type="ECO:0000256" key="3">
    <source>
        <dbReference type="ARBA" id="ARBA00022723"/>
    </source>
</evidence>
<keyword evidence="2" id="KW-0645">Protease</keyword>
<feature type="binding site" evidence="8">
    <location>
        <position position="226"/>
    </location>
    <ligand>
        <name>Zn(2+)</name>
        <dbReference type="ChEBI" id="CHEBI:29105"/>
        <label>2</label>
        <note>catalytic</note>
    </ligand>
</feature>
<feature type="disulfide bond" evidence="10">
    <location>
        <begin position="287"/>
        <end position="473"/>
    </location>
</feature>
<dbReference type="PANTHER" id="PTHR10201:SF323">
    <property type="entry name" value="MATRIX METALLOPROTEINASE-21"/>
    <property type="match status" value="1"/>
</dbReference>
<feature type="binding site" evidence="9">
    <location>
        <position position="244"/>
    </location>
    <ligand>
        <name>Zn(2+)</name>
        <dbReference type="ChEBI" id="CHEBI:29105"/>
        <label>2</label>
        <note>catalytic</note>
    </ligand>
</feature>
<evidence type="ECO:0000256" key="10">
    <source>
        <dbReference type="PIRSR" id="PIRSR621190-3"/>
    </source>
</evidence>
<feature type="binding site" description="in inhibited form" evidence="9">
    <location>
        <position position="104"/>
    </location>
    <ligand>
        <name>Zn(2+)</name>
        <dbReference type="ChEBI" id="CHEBI:29105"/>
        <label>2</label>
        <note>catalytic</note>
    </ligand>
</feature>
<accession>A0A1I7YZX5</accession>
<dbReference type="InterPro" id="IPR001818">
    <property type="entry name" value="Pept_M10_metallopeptidase"/>
</dbReference>
<keyword evidence="3 8" id="KW-0479">Metal-binding</keyword>
<dbReference type="PANTHER" id="PTHR10201">
    <property type="entry name" value="MATRIX METALLOPROTEINASE"/>
    <property type="match status" value="1"/>
</dbReference>
<feature type="chain" id="PRO_5009312795" evidence="12">
    <location>
        <begin position="20"/>
        <end position="474"/>
    </location>
</feature>
<dbReference type="PRINTS" id="PR00138">
    <property type="entry name" value="MATRIXIN"/>
</dbReference>
<evidence type="ECO:0000256" key="1">
    <source>
        <dbReference type="ARBA" id="ARBA00010370"/>
    </source>
</evidence>
<feature type="binding site" evidence="8">
    <location>
        <position position="236"/>
    </location>
    <ligand>
        <name>Zn(2+)</name>
        <dbReference type="ChEBI" id="CHEBI:29105"/>
        <label>2</label>
        <note>catalytic</note>
    </ligand>
</feature>
<dbReference type="GO" id="GO:0006508">
    <property type="term" value="P:proteolysis"/>
    <property type="evidence" value="ECO:0007669"/>
    <property type="project" value="UniProtKB-KW"/>
</dbReference>
<organism evidence="14 15">
    <name type="scientific">Steinernema glaseri</name>
    <dbReference type="NCBI Taxonomy" id="37863"/>
    <lineage>
        <taxon>Eukaryota</taxon>
        <taxon>Metazoa</taxon>
        <taxon>Ecdysozoa</taxon>
        <taxon>Nematoda</taxon>
        <taxon>Chromadorea</taxon>
        <taxon>Rhabditida</taxon>
        <taxon>Tylenchina</taxon>
        <taxon>Panagrolaimomorpha</taxon>
        <taxon>Strongyloidoidea</taxon>
        <taxon>Steinernematidae</taxon>
        <taxon>Steinernema</taxon>
    </lineage>
</organism>
<dbReference type="Gene3D" id="3.40.390.10">
    <property type="entry name" value="Collagenase (Catalytic Domain)"/>
    <property type="match status" value="1"/>
</dbReference>
<feature type="binding site" evidence="8">
    <location>
        <position position="230"/>
    </location>
    <ligand>
        <name>Zn(2+)</name>
        <dbReference type="ChEBI" id="CHEBI:29105"/>
        <label>2</label>
        <note>catalytic</note>
    </ligand>
</feature>
<keyword evidence="14" id="KW-1185">Reference proteome</keyword>
<proteinExistence type="inferred from homology"/>
<dbReference type="Proteomes" id="UP000095287">
    <property type="component" value="Unplaced"/>
</dbReference>
<evidence type="ECO:0000313" key="15">
    <source>
        <dbReference type="WBParaSite" id="L893_g21402.t1"/>
    </source>
</evidence>
<keyword evidence="10" id="KW-1015">Disulfide bond</keyword>
<feature type="active site" evidence="7">
    <location>
        <position position="227"/>
    </location>
</feature>
<evidence type="ECO:0000256" key="2">
    <source>
        <dbReference type="ARBA" id="ARBA00022670"/>
    </source>
</evidence>
<evidence type="ECO:0000256" key="11">
    <source>
        <dbReference type="PROSITE-ProRule" id="PRU01011"/>
    </source>
</evidence>
<dbReference type="GO" id="GO:0004222">
    <property type="term" value="F:metalloendopeptidase activity"/>
    <property type="evidence" value="ECO:0007669"/>
    <property type="project" value="InterPro"/>
</dbReference>
<evidence type="ECO:0000256" key="7">
    <source>
        <dbReference type="PIRSR" id="PIRSR001191-1"/>
    </source>
</evidence>
<dbReference type="Pfam" id="PF01471">
    <property type="entry name" value="PG_binding_1"/>
    <property type="match status" value="1"/>
</dbReference>
<dbReference type="PIRSF" id="PIRSF001191">
    <property type="entry name" value="Peptidase_M10A_matrix"/>
    <property type="match status" value="1"/>
</dbReference>
<reference evidence="15" key="1">
    <citation type="submission" date="2016-11" db="UniProtKB">
        <authorList>
            <consortium name="WormBaseParasite"/>
        </authorList>
    </citation>
    <scope>IDENTIFICATION</scope>
</reference>
<dbReference type="SMART" id="SM00235">
    <property type="entry name" value="ZnMc"/>
    <property type="match status" value="1"/>
</dbReference>
<evidence type="ECO:0000259" key="13">
    <source>
        <dbReference type="SMART" id="SM00235"/>
    </source>
</evidence>
<evidence type="ECO:0000256" key="8">
    <source>
        <dbReference type="PIRSR" id="PIRSR001191-2"/>
    </source>
</evidence>
<dbReference type="Pfam" id="PF00413">
    <property type="entry name" value="Peptidase_M10"/>
    <property type="match status" value="1"/>
</dbReference>
<feature type="signal peptide" evidence="12">
    <location>
        <begin position="1"/>
        <end position="19"/>
    </location>
</feature>
<feature type="binding site" evidence="9">
    <location>
        <position position="187"/>
    </location>
    <ligand>
        <name>Ca(2+)</name>
        <dbReference type="ChEBI" id="CHEBI:29108"/>
        <label>3</label>
    </ligand>
</feature>
<dbReference type="InterPro" id="IPR036375">
    <property type="entry name" value="Hemopexin-like_dom_sf"/>
</dbReference>
<dbReference type="SUPFAM" id="SSF47090">
    <property type="entry name" value="PGBD-like"/>
    <property type="match status" value="1"/>
</dbReference>
<feature type="domain" description="Peptidase metallopeptidase" evidence="13">
    <location>
        <begin position="115"/>
        <end position="269"/>
    </location>
</feature>
<dbReference type="SUPFAM" id="SSF55486">
    <property type="entry name" value="Metalloproteases ('zincins'), catalytic domain"/>
    <property type="match status" value="1"/>
</dbReference>
<dbReference type="SMART" id="SM00120">
    <property type="entry name" value="HX"/>
    <property type="match status" value="2"/>
</dbReference>
<keyword evidence="4" id="KW-0378">Hydrolase</keyword>
<dbReference type="SUPFAM" id="SSF50923">
    <property type="entry name" value="Hemopexin-like domain"/>
    <property type="match status" value="1"/>
</dbReference>
<keyword evidence="5 8" id="KW-0862">Zinc</keyword>
<feature type="binding site" evidence="9">
    <location>
        <position position="189"/>
    </location>
    <ligand>
        <name>Ca(2+)</name>
        <dbReference type="ChEBI" id="CHEBI:29108"/>
        <label>3</label>
    </ligand>
</feature>
<evidence type="ECO:0000313" key="14">
    <source>
        <dbReference type="Proteomes" id="UP000095287"/>
    </source>
</evidence>
<dbReference type="Gene3D" id="2.110.10.10">
    <property type="entry name" value="Hemopexin-like domain"/>
    <property type="match status" value="1"/>
</dbReference>
<name>A0A1I7YZX5_9BILA</name>
<feature type="binding site" evidence="9">
    <location>
        <position position="292"/>
    </location>
    <ligand>
        <name>Ca(2+)</name>
        <dbReference type="ChEBI" id="CHEBI:29108"/>
        <label>4</label>
    </ligand>
</feature>
<feature type="binding site" evidence="9">
    <location>
        <position position="390"/>
    </location>
    <ligand>
        <name>Ca(2+)</name>
        <dbReference type="ChEBI" id="CHEBI:29108"/>
        <label>4</label>
    </ligand>
</feature>
<dbReference type="AlphaFoldDB" id="A0A1I7YZX5"/>
<comment type="cofactor">
    <cofactor evidence="9">
        <name>Zn(2+)</name>
        <dbReference type="ChEBI" id="CHEBI:29105"/>
    </cofactor>
    <text evidence="9">Binds 2 Zn(2+) ions per subunit.</text>
</comment>
<evidence type="ECO:0000256" key="6">
    <source>
        <dbReference type="ARBA" id="ARBA00023049"/>
    </source>
</evidence>
<dbReference type="WBParaSite" id="L893_g21402.t1">
    <property type="protein sequence ID" value="L893_g21402.t1"/>
    <property type="gene ID" value="L893_g21402"/>
</dbReference>
<sequence>MRHFGIVLFLFLCTAFVSAVSRQEEILRALDQLNRDLDRRNAHLAGEDKVATYLASFGYLNVTSTHLAKEDIQYALLKFQSFMGIPKTGSVDDAVRKKMLESRCGLADELPPQDRRPIWHKPILTWNISSFSDQLSEGETREAIHRAFSAWEKALPMNFLEISQGRNADIVIGFAERKPKESRDITGTSAAETNGARILLWNDQEWSYLDRQSAPEATDLYHVLLHEIGHVLGMEHSQDKSSIMYPTFASKKKDIGHVDVENVRKLYGVLHGTAQGVPGSTEKERKCPKKLDAVTQAANQQTFVFLNNNYWRFKNQKVIQGPLPISQAFPNGPSFVNVSVTTKGLTVLIEERTIYGYTWDEHSGVFRADNFPKMLHDRVLFFPEAAFPLSNGSVVLLSDDVFATYDLWKNVPTNLNDKRVFYPNLPDELRSGIPQKEESDSAYWMFTEDTVYSYDNVIQKVTSKTPLSLYFSCE</sequence>
<keyword evidence="9" id="KW-0106">Calcium</keyword>
<dbReference type="InterPro" id="IPR036365">
    <property type="entry name" value="PGBD-like_sf"/>
</dbReference>
<evidence type="ECO:0000256" key="4">
    <source>
        <dbReference type="ARBA" id="ARBA00022801"/>
    </source>
</evidence>
<evidence type="ECO:0000256" key="9">
    <source>
        <dbReference type="PIRSR" id="PIRSR621190-2"/>
    </source>
</evidence>
<dbReference type="InterPro" id="IPR018487">
    <property type="entry name" value="Hemopexin-like_repeat"/>
</dbReference>
<dbReference type="InterPro" id="IPR021190">
    <property type="entry name" value="Pept_M10A"/>
</dbReference>
<keyword evidence="12" id="KW-0732">Signal</keyword>
<dbReference type="InterPro" id="IPR024079">
    <property type="entry name" value="MetalloPept_cat_dom_sf"/>
</dbReference>
<comment type="similarity">
    <text evidence="1">Belongs to the peptidase M10A family.</text>
</comment>